<sequence length="66" mass="7930">MEENTRYKAIAKQYIKYDGEHIKQGEEFEVKVNDVEELKQFADIEIFEQIENKNNYDIQENSNDNV</sequence>
<proteinExistence type="predicted"/>
<accession>A0A6M0SSG2</accession>
<protein>
    <recommendedName>
        <fullName evidence="1">DUF7210 domain-containing protein</fullName>
    </recommendedName>
</protein>
<organism evidence="2 3">
    <name type="scientific">Clostridium botulinum</name>
    <dbReference type="NCBI Taxonomy" id="1491"/>
    <lineage>
        <taxon>Bacteria</taxon>
        <taxon>Bacillati</taxon>
        <taxon>Bacillota</taxon>
        <taxon>Clostridia</taxon>
        <taxon>Eubacteriales</taxon>
        <taxon>Clostridiaceae</taxon>
        <taxon>Clostridium</taxon>
    </lineage>
</organism>
<reference evidence="2 3" key="1">
    <citation type="submission" date="2019-02" db="EMBL/GenBank/DDBJ databases">
        <title>Genome sequencing of Clostridium botulinum clinical isolates.</title>
        <authorList>
            <person name="Brunt J."/>
            <person name="Van Vliet A.H.M."/>
            <person name="Stringer S.C."/>
            <person name="Grant K.A."/>
            <person name="Carter A.C."/>
            <person name="Peck M.W."/>
        </authorList>
    </citation>
    <scope>NUCLEOTIDE SEQUENCE [LARGE SCALE GENOMIC DNA]</scope>
    <source>
        <strain evidence="2 3">H113700579</strain>
    </source>
</reference>
<feature type="domain" description="DUF7210" evidence="1">
    <location>
        <begin position="8"/>
        <end position="41"/>
    </location>
</feature>
<gene>
    <name evidence="2" type="ORF">EXM65_14355</name>
</gene>
<dbReference type="Proteomes" id="UP000472355">
    <property type="component" value="Unassembled WGS sequence"/>
</dbReference>
<dbReference type="InterPro" id="IPR055634">
    <property type="entry name" value="DUF7210"/>
</dbReference>
<dbReference type="AlphaFoldDB" id="A0A6M0SSG2"/>
<dbReference type="Pfam" id="PF23843">
    <property type="entry name" value="DUF7210"/>
    <property type="match status" value="1"/>
</dbReference>
<comment type="caution">
    <text evidence="2">The sequence shown here is derived from an EMBL/GenBank/DDBJ whole genome shotgun (WGS) entry which is preliminary data.</text>
</comment>
<evidence type="ECO:0000259" key="1">
    <source>
        <dbReference type="Pfam" id="PF23843"/>
    </source>
</evidence>
<evidence type="ECO:0000313" key="2">
    <source>
        <dbReference type="EMBL" id="NFA43709.1"/>
    </source>
</evidence>
<dbReference type="EMBL" id="SGKU01000046">
    <property type="protein sequence ID" value="NFA43709.1"/>
    <property type="molecule type" value="Genomic_DNA"/>
</dbReference>
<evidence type="ECO:0000313" key="3">
    <source>
        <dbReference type="Proteomes" id="UP000472355"/>
    </source>
</evidence>
<name>A0A6M0SSG2_CLOBO</name>